<evidence type="ECO:0000313" key="3">
    <source>
        <dbReference type="EMBL" id="KAH0620452.1"/>
    </source>
</evidence>
<proteinExistence type="predicted"/>
<feature type="compositionally biased region" description="Basic and acidic residues" evidence="2">
    <location>
        <begin position="308"/>
        <end position="331"/>
    </location>
</feature>
<feature type="coiled-coil region" evidence="1">
    <location>
        <begin position="244"/>
        <end position="299"/>
    </location>
</feature>
<protein>
    <recommendedName>
        <fullName evidence="5">Centrosomal protein 128</fullName>
    </recommendedName>
</protein>
<feature type="compositionally biased region" description="Basic residues" evidence="2">
    <location>
        <begin position="11"/>
        <end position="28"/>
    </location>
</feature>
<name>A0ABQ7SSW7_PHRPL</name>
<evidence type="ECO:0008006" key="5">
    <source>
        <dbReference type="Google" id="ProtNLM"/>
    </source>
</evidence>
<dbReference type="PANTHER" id="PTHR46657">
    <property type="entry name" value="CENTROSOMAL PROTEIN OF 128 KDA"/>
    <property type="match status" value="1"/>
</dbReference>
<evidence type="ECO:0000313" key="4">
    <source>
        <dbReference type="Proteomes" id="UP000826234"/>
    </source>
</evidence>
<dbReference type="Proteomes" id="UP000826234">
    <property type="component" value="Unassembled WGS sequence"/>
</dbReference>
<keyword evidence="4" id="KW-1185">Reference proteome</keyword>
<gene>
    <name evidence="3" type="ORF">JD844_020934</name>
</gene>
<feature type="coiled-coil region" evidence="1">
    <location>
        <begin position="388"/>
        <end position="587"/>
    </location>
</feature>
<organism evidence="3 4">
    <name type="scientific">Phrynosoma platyrhinos</name>
    <name type="common">Desert horned lizard</name>
    <dbReference type="NCBI Taxonomy" id="52577"/>
    <lineage>
        <taxon>Eukaryota</taxon>
        <taxon>Metazoa</taxon>
        <taxon>Chordata</taxon>
        <taxon>Craniata</taxon>
        <taxon>Vertebrata</taxon>
        <taxon>Euteleostomi</taxon>
        <taxon>Lepidosauria</taxon>
        <taxon>Squamata</taxon>
        <taxon>Bifurcata</taxon>
        <taxon>Unidentata</taxon>
        <taxon>Episquamata</taxon>
        <taxon>Toxicofera</taxon>
        <taxon>Iguania</taxon>
        <taxon>Phrynosomatidae</taxon>
        <taxon>Phrynosomatinae</taxon>
        <taxon>Phrynosoma</taxon>
    </lineage>
</organism>
<accession>A0ABQ7SSW7</accession>
<dbReference type="EMBL" id="JAIPUX010003289">
    <property type="protein sequence ID" value="KAH0620452.1"/>
    <property type="molecule type" value="Genomic_DNA"/>
</dbReference>
<reference evidence="3 4" key="1">
    <citation type="journal article" date="2022" name="Gigascience">
        <title>A chromosome-level genome assembly and annotation of the desert horned lizard, Phrynosoma platyrhinos, provides insight into chromosomal rearrangements among reptiles.</title>
        <authorList>
            <person name="Koochekian N."/>
            <person name="Ascanio A."/>
            <person name="Farleigh K."/>
            <person name="Card D.C."/>
            <person name="Schield D.R."/>
            <person name="Castoe T.A."/>
            <person name="Jezkova T."/>
        </authorList>
    </citation>
    <scope>NUCLEOTIDE SEQUENCE [LARGE SCALE GENOMIC DNA]</scope>
    <source>
        <strain evidence="3">NK-2021</strain>
    </source>
</reference>
<dbReference type="PANTHER" id="PTHR46657:SF1">
    <property type="entry name" value="CENTROSOMAL PROTEIN OF 128 KDA"/>
    <property type="match status" value="1"/>
</dbReference>
<dbReference type="InterPro" id="IPR026652">
    <property type="entry name" value="CEP128"/>
</dbReference>
<feature type="coiled-coil region" evidence="1">
    <location>
        <begin position="163"/>
        <end position="207"/>
    </location>
</feature>
<sequence>MADSSSDSDHIRHRIGRRGPVRATRTRNHGVEDVTEKIHTLASTLQDTNRNLRHVDQMLGQYREYNNEQAEAIANLKETLQQSIGQLRSQRLLRNSGGRSASLSSLCASDLDSGAPGRHFQPTSPLKDYGETLGARRYRSRSAVRFGLYDGDTLSILDLRCTDAETKRRLEDLCDRLNESQRQETVSERVERRLQEIGQEIRSERQLVERRQDQLGHMSVHLQEALKQQDAKSNEAEVALKSVILKMEGEKSKLEQDLERSRRKLDQSENSREILLHQIEDLRSQLLRAEEERLNLQHQISQVAIHHNHLDEQENDRRKQREAERSDPEKKVMEKEIWELRAKLNHSAVMSEIEELKRCIEHKDKERAQLGMQMEVLTSDFEKRESQQQKMLSQLKEIQSNYKVCENERRAAEVQVTELAQQLEESTKEAERYLAEFRQSEVLRLTNEKKKEELKLKAQESIRHWKLRCKKLEHELEKQTELHSQLMEKNNLTFKEKDDLKSQLLSTMHQMESLQKELTDVLEKRAKQEEELHCREVKLNESRSQQIALEQEIRDIRETADKLNMELQKQSLTQSQIQTDKQRLEEELATINMIHEKDQARLLEMQAAIKNLSGIRAELTSRVAEEEKSKKEMHKTLTELQMQQESSQEEMAAVSKQLKLERDVHQQELAELQSELQRVKTNHDQRVQEMMKLFSQEKEEAASHIGMLKAELVEERNLVKAHRRQVEKMKIECDKLTEELTHKEEENVKWRRKYQLIKQELDGRIGFYVDSVAIGTFASGYLSNIENSLLNSKQHKRLNSEDDHLRRIEEDRLQLHDQLRSLQNEKESILSMIGSEIDAACEVLSRDSAISLTPGVQNDPHRWLAETKTKLRWLCEEVKERESKEKKLRHQLLQSREQLKQLTLSKEMEHQNLIGQIEKQEQLLKEVCLEKKGLFIGLIF</sequence>
<comment type="caution">
    <text evidence="3">The sequence shown here is derived from an EMBL/GenBank/DDBJ whole genome shotgun (WGS) entry which is preliminary data.</text>
</comment>
<feature type="region of interest" description="Disordered" evidence="2">
    <location>
        <begin position="305"/>
        <end position="331"/>
    </location>
</feature>
<keyword evidence="1" id="KW-0175">Coiled coil</keyword>
<feature type="region of interest" description="Disordered" evidence="2">
    <location>
        <begin position="1"/>
        <end position="30"/>
    </location>
</feature>
<evidence type="ECO:0000256" key="2">
    <source>
        <dbReference type="SAM" id="MobiDB-lite"/>
    </source>
</evidence>
<evidence type="ECO:0000256" key="1">
    <source>
        <dbReference type="SAM" id="Coils"/>
    </source>
</evidence>
<feature type="coiled-coil region" evidence="1">
    <location>
        <begin position="623"/>
        <end position="760"/>
    </location>
</feature>